<evidence type="ECO:0000256" key="1">
    <source>
        <dbReference type="ARBA" id="ARBA00022670"/>
    </source>
</evidence>
<feature type="binding site" evidence="6">
    <location>
        <position position="164"/>
    </location>
    <ligand>
        <name>Zn(2+)</name>
        <dbReference type="ChEBI" id="CHEBI:29105"/>
        <note>catalytic</note>
    </ligand>
</feature>
<keyword evidence="4 6" id="KW-0862">Zinc</keyword>
<dbReference type="PANTHER" id="PTHR10127:SF780">
    <property type="entry name" value="METALLOENDOPEPTIDASE"/>
    <property type="match status" value="1"/>
</dbReference>
<feature type="binding site" evidence="6">
    <location>
        <position position="170"/>
    </location>
    <ligand>
        <name>Zn(2+)</name>
        <dbReference type="ChEBI" id="CHEBI:29105"/>
        <note>catalytic</note>
    </ligand>
</feature>
<evidence type="ECO:0000256" key="5">
    <source>
        <dbReference type="ARBA" id="ARBA00023049"/>
    </source>
</evidence>
<evidence type="ECO:0000259" key="9">
    <source>
        <dbReference type="PROSITE" id="PS51864"/>
    </source>
</evidence>
<dbReference type="Pfam" id="PF01400">
    <property type="entry name" value="Astacin"/>
    <property type="match status" value="1"/>
</dbReference>
<keyword evidence="1 6" id="KW-0645">Protease</keyword>
<keyword evidence="5 6" id="KW-0482">Metalloprotease</keyword>
<evidence type="ECO:0000256" key="6">
    <source>
        <dbReference type="PROSITE-ProRule" id="PRU01211"/>
    </source>
</evidence>
<keyword evidence="2 6" id="KW-0479">Metal-binding</keyword>
<dbReference type="PANTHER" id="PTHR10127">
    <property type="entry name" value="DISCOIDIN, CUB, EGF, LAMININ , AND ZINC METALLOPROTEASE DOMAIN CONTAINING"/>
    <property type="match status" value="1"/>
</dbReference>
<dbReference type="RefSeq" id="XP_006816822.1">
    <property type="nucleotide sequence ID" value="XM_006816759.1"/>
</dbReference>
<keyword evidence="7" id="KW-0732">Signal</keyword>
<dbReference type="EC" id="3.4.24.-" evidence="7"/>
<dbReference type="SUPFAM" id="SSF55486">
    <property type="entry name" value="Metalloproteases ('zincins'), catalytic domain"/>
    <property type="match status" value="1"/>
</dbReference>
<reference evidence="11" key="1">
    <citation type="submission" date="2025-08" db="UniProtKB">
        <authorList>
            <consortium name="RefSeq"/>
        </authorList>
    </citation>
    <scope>IDENTIFICATION</scope>
    <source>
        <tissue evidence="11">Testes</tissue>
    </source>
</reference>
<feature type="chain" id="PRO_5045009020" description="Metalloendopeptidase" evidence="7">
    <location>
        <begin position="19"/>
        <end position="440"/>
    </location>
</feature>
<gene>
    <name evidence="11" type="primary">LOC102807836</name>
</gene>
<dbReference type="InterPro" id="IPR024079">
    <property type="entry name" value="MetalloPept_cat_dom_sf"/>
</dbReference>
<comment type="cofactor">
    <cofactor evidence="6 7">
        <name>Zn(2+)</name>
        <dbReference type="ChEBI" id="CHEBI:29105"/>
    </cofactor>
    <text evidence="6 7">Binds 1 zinc ion per subunit.</text>
</comment>
<dbReference type="InterPro" id="IPR034035">
    <property type="entry name" value="Astacin-like_dom"/>
</dbReference>
<dbReference type="SMART" id="SM00216">
    <property type="entry name" value="VWD"/>
    <property type="match status" value="1"/>
</dbReference>
<feature type="domain" description="Peptidase M12A" evidence="9">
    <location>
        <begin position="68"/>
        <end position="264"/>
    </location>
</feature>
<dbReference type="InterPro" id="IPR006026">
    <property type="entry name" value="Peptidase_Metallo"/>
</dbReference>
<accession>A0ABM0M9Y1</accession>
<comment type="caution">
    <text evidence="6">Lacks conserved residue(s) required for the propagation of feature annotation.</text>
</comment>
<evidence type="ECO:0000256" key="7">
    <source>
        <dbReference type="RuleBase" id="RU361183"/>
    </source>
</evidence>
<dbReference type="CDD" id="cd04280">
    <property type="entry name" value="ZnMc_astacin_like"/>
    <property type="match status" value="1"/>
</dbReference>
<feature type="signal peptide" evidence="7">
    <location>
        <begin position="1"/>
        <end position="18"/>
    </location>
</feature>
<evidence type="ECO:0000256" key="4">
    <source>
        <dbReference type="ARBA" id="ARBA00022833"/>
    </source>
</evidence>
<feature type="domain" description="VWFD" evidence="8">
    <location>
        <begin position="262"/>
        <end position="440"/>
    </location>
</feature>
<keyword evidence="10" id="KW-1185">Reference proteome</keyword>
<name>A0ABM0M9Y1_SACKO</name>
<dbReference type="PRINTS" id="PR00480">
    <property type="entry name" value="ASTACIN"/>
</dbReference>
<dbReference type="InterPro" id="IPR001506">
    <property type="entry name" value="Peptidase_M12A"/>
</dbReference>
<dbReference type="SMART" id="SM00235">
    <property type="entry name" value="ZnMc"/>
    <property type="match status" value="1"/>
</dbReference>
<protein>
    <recommendedName>
        <fullName evidence="7">Metalloendopeptidase</fullName>
        <ecNumber evidence="7">3.4.24.-</ecNumber>
    </recommendedName>
</protein>
<keyword evidence="3 6" id="KW-0378">Hydrolase</keyword>
<evidence type="ECO:0000313" key="10">
    <source>
        <dbReference type="Proteomes" id="UP000694865"/>
    </source>
</evidence>
<dbReference type="PROSITE" id="PS51233">
    <property type="entry name" value="VWFD"/>
    <property type="match status" value="1"/>
</dbReference>
<feature type="active site" evidence="6">
    <location>
        <position position="161"/>
    </location>
</feature>
<dbReference type="Proteomes" id="UP000694865">
    <property type="component" value="Unplaced"/>
</dbReference>
<evidence type="ECO:0000259" key="8">
    <source>
        <dbReference type="PROSITE" id="PS51233"/>
    </source>
</evidence>
<evidence type="ECO:0000313" key="11">
    <source>
        <dbReference type="RefSeq" id="XP_006816822.1"/>
    </source>
</evidence>
<proteinExistence type="predicted"/>
<evidence type="ECO:0000256" key="2">
    <source>
        <dbReference type="ARBA" id="ARBA00022723"/>
    </source>
</evidence>
<dbReference type="PROSITE" id="PS51864">
    <property type="entry name" value="ASTACIN"/>
    <property type="match status" value="1"/>
</dbReference>
<evidence type="ECO:0000256" key="3">
    <source>
        <dbReference type="ARBA" id="ARBA00022801"/>
    </source>
</evidence>
<sequence length="440" mass="49132">MWKHIIFYSSVCTFVSRAIPLGSWDKDEQPAELQGEGTFEGDMKLTPEQLTAIQEQIEEQQNRIAARKAYASLSTRWEDAIVPYRIEPESQGDTAVILSAIAHWESKTCIRFPQYDPAKHTSFISFTKQDGCWSYVGHVFTGAQEISIGNGCAYMGIVAHEIGHAIGFFHEQSRPDRDNYVIINEDNIKDGYEINFKKYDTGTINTHQVPYDVGSLMHYGAKFFSKNGLNTIDAVNPADQSKMGQRDGLSAADILLANIMYSCSGVSGDPHMKTFDGRPYTFQGVCWYTLFKDCFSHKPDFEITVKFEPRGDSTTDHFRTRAVAFNVSVGMEYANVNGLDVITGNTGHDTAARSIRVQNEQNVVILEFTSNNTTFTLEWALRKHALKVNVQGATYNGRLCGLMGNSDGDTRNDFQTPDGNVVLDAAEFGESWDVKGQTCD</sequence>
<dbReference type="GeneID" id="102807836"/>
<dbReference type="InterPro" id="IPR001846">
    <property type="entry name" value="VWF_type-D"/>
</dbReference>
<dbReference type="Gene3D" id="3.40.390.10">
    <property type="entry name" value="Collagenase (Catalytic Domain)"/>
    <property type="match status" value="1"/>
</dbReference>
<feature type="binding site" evidence="6">
    <location>
        <position position="160"/>
    </location>
    <ligand>
        <name>Zn(2+)</name>
        <dbReference type="ChEBI" id="CHEBI:29105"/>
        <note>catalytic</note>
    </ligand>
</feature>
<dbReference type="Pfam" id="PF00094">
    <property type="entry name" value="VWD"/>
    <property type="match status" value="1"/>
</dbReference>
<organism evidence="10 11">
    <name type="scientific">Saccoglossus kowalevskii</name>
    <name type="common">Acorn worm</name>
    <dbReference type="NCBI Taxonomy" id="10224"/>
    <lineage>
        <taxon>Eukaryota</taxon>
        <taxon>Metazoa</taxon>
        <taxon>Hemichordata</taxon>
        <taxon>Enteropneusta</taxon>
        <taxon>Harrimaniidae</taxon>
        <taxon>Saccoglossus</taxon>
    </lineage>
</organism>